<sequence>MASDVVLDGGYKKAKVCSIQCTDRYHDSIRHRAFPNPTGLLNVRLPSILGVPSCHHFEAHGTGTKVEDPIEAAAGSPQ</sequence>
<gene>
    <name evidence="2" type="ORF">BO80DRAFT_450311</name>
</gene>
<evidence type="ECO:0000313" key="2">
    <source>
        <dbReference type="EMBL" id="RAK95307.1"/>
    </source>
</evidence>
<dbReference type="AlphaFoldDB" id="A0A395GKI0"/>
<dbReference type="SUPFAM" id="SSF53901">
    <property type="entry name" value="Thiolase-like"/>
    <property type="match status" value="1"/>
</dbReference>
<proteinExistence type="predicted"/>
<dbReference type="EMBL" id="KZ824496">
    <property type="protein sequence ID" value="RAK95307.1"/>
    <property type="molecule type" value="Genomic_DNA"/>
</dbReference>
<protein>
    <recommendedName>
        <fullName evidence="1">Beta-ketoacyl synthase C-terminal domain-containing protein</fullName>
    </recommendedName>
</protein>
<dbReference type="InterPro" id="IPR014031">
    <property type="entry name" value="Ketoacyl_synth_C"/>
</dbReference>
<feature type="domain" description="Beta-ketoacyl synthase C-terminal" evidence="1">
    <location>
        <begin position="55"/>
        <end position="74"/>
    </location>
</feature>
<evidence type="ECO:0000259" key="1">
    <source>
        <dbReference type="Pfam" id="PF02801"/>
    </source>
</evidence>
<dbReference type="VEuPathDB" id="FungiDB:BO80DRAFT_450311"/>
<dbReference type="RefSeq" id="XP_025569635.1">
    <property type="nucleotide sequence ID" value="XM_025721805.1"/>
</dbReference>
<name>A0A395GKI0_9EURO</name>
<reference evidence="2 3" key="1">
    <citation type="submission" date="2018-02" db="EMBL/GenBank/DDBJ databases">
        <title>The genomes of Aspergillus section Nigri reveals drivers in fungal speciation.</title>
        <authorList>
            <consortium name="DOE Joint Genome Institute"/>
            <person name="Vesth T.C."/>
            <person name="Nybo J."/>
            <person name="Theobald S."/>
            <person name="Brandl J."/>
            <person name="Frisvad J.C."/>
            <person name="Nielsen K.F."/>
            <person name="Lyhne E.K."/>
            <person name="Kogle M.E."/>
            <person name="Kuo A."/>
            <person name="Riley R."/>
            <person name="Clum A."/>
            <person name="Nolan M."/>
            <person name="Lipzen A."/>
            <person name="Salamov A."/>
            <person name="Henrissat B."/>
            <person name="Wiebenga A."/>
            <person name="De vries R.P."/>
            <person name="Grigoriev I.V."/>
            <person name="Mortensen U.H."/>
            <person name="Andersen M.R."/>
            <person name="Baker S.E."/>
        </authorList>
    </citation>
    <scope>NUCLEOTIDE SEQUENCE [LARGE SCALE GENOMIC DNA]</scope>
    <source>
        <strain evidence="2 3">CBS 121593</strain>
    </source>
</reference>
<accession>A0A395GKI0</accession>
<dbReference type="Proteomes" id="UP000249402">
    <property type="component" value="Unassembled WGS sequence"/>
</dbReference>
<keyword evidence="3" id="KW-1185">Reference proteome</keyword>
<dbReference type="InterPro" id="IPR016039">
    <property type="entry name" value="Thiolase-like"/>
</dbReference>
<organism evidence="2 3">
    <name type="scientific">Aspergillus ibericus CBS 121593</name>
    <dbReference type="NCBI Taxonomy" id="1448316"/>
    <lineage>
        <taxon>Eukaryota</taxon>
        <taxon>Fungi</taxon>
        <taxon>Dikarya</taxon>
        <taxon>Ascomycota</taxon>
        <taxon>Pezizomycotina</taxon>
        <taxon>Eurotiomycetes</taxon>
        <taxon>Eurotiomycetidae</taxon>
        <taxon>Eurotiales</taxon>
        <taxon>Aspergillaceae</taxon>
        <taxon>Aspergillus</taxon>
        <taxon>Aspergillus subgen. Circumdati</taxon>
    </lineage>
</organism>
<evidence type="ECO:0000313" key="3">
    <source>
        <dbReference type="Proteomes" id="UP000249402"/>
    </source>
</evidence>
<dbReference type="GO" id="GO:0016746">
    <property type="term" value="F:acyltransferase activity"/>
    <property type="evidence" value="ECO:0007669"/>
    <property type="project" value="InterPro"/>
</dbReference>
<dbReference type="Pfam" id="PF02801">
    <property type="entry name" value="Ketoacyl-synt_C"/>
    <property type="match status" value="1"/>
</dbReference>
<dbReference type="GeneID" id="37226670"/>